<keyword evidence="6" id="KW-0804">Transcription</keyword>
<dbReference type="PROSITE" id="PS00675">
    <property type="entry name" value="SIGMA54_INTERACT_1"/>
    <property type="match status" value="1"/>
</dbReference>
<dbReference type="PROSITE" id="PS50045">
    <property type="entry name" value="SIGMA54_INTERACT_4"/>
    <property type="match status" value="1"/>
</dbReference>
<keyword evidence="3" id="KW-0067">ATP-binding</keyword>
<dbReference type="PROSITE" id="PS00676">
    <property type="entry name" value="SIGMA54_INTERACT_2"/>
    <property type="match status" value="1"/>
</dbReference>
<organism evidence="11 12">
    <name type="scientific">Scopulibacillus cellulosilyticus</name>
    <dbReference type="NCBI Taxonomy" id="2665665"/>
    <lineage>
        <taxon>Bacteria</taxon>
        <taxon>Bacillati</taxon>
        <taxon>Bacillota</taxon>
        <taxon>Bacilli</taxon>
        <taxon>Bacillales</taxon>
        <taxon>Sporolactobacillaceae</taxon>
        <taxon>Scopulibacillus</taxon>
    </lineage>
</organism>
<dbReference type="PROSITE" id="PS00688">
    <property type="entry name" value="SIGMA54_INTERACT_3"/>
    <property type="match status" value="1"/>
</dbReference>
<dbReference type="InterPro" id="IPR000014">
    <property type="entry name" value="PAS"/>
</dbReference>
<dbReference type="PANTHER" id="PTHR32071">
    <property type="entry name" value="TRANSCRIPTIONAL REGULATORY PROTEIN"/>
    <property type="match status" value="1"/>
</dbReference>
<evidence type="ECO:0000313" key="12">
    <source>
        <dbReference type="Proteomes" id="UP001596505"/>
    </source>
</evidence>
<evidence type="ECO:0000259" key="10">
    <source>
        <dbReference type="PROSITE" id="PS50112"/>
    </source>
</evidence>
<dbReference type="Gene3D" id="3.40.50.300">
    <property type="entry name" value="P-loop containing nucleotide triphosphate hydrolases"/>
    <property type="match status" value="1"/>
</dbReference>
<evidence type="ECO:0000256" key="2">
    <source>
        <dbReference type="ARBA" id="ARBA00022797"/>
    </source>
</evidence>
<evidence type="ECO:0000256" key="6">
    <source>
        <dbReference type="ARBA" id="ARBA00023163"/>
    </source>
</evidence>
<dbReference type="CDD" id="cd00130">
    <property type="entry name" value="PAS"/>
    <property type="match status" value="1"/>
</dbReference>
<dbReference type="RefSeq" id="WP_380970014.1">
    <property type="nucleotide sequence ID" value="NZ_JBHTCO010000045.1"/>
</dbReference>
<dbReference type="SUPFAM" id="SSF46689">
    <property type="entry name" value="Homeodomain-like"/>
    <property type="match status" value="1"/>
</dbReference>
<dbReference type="InterPro" id="IPR025943">
    <property type="entry name" value="Sigma_54_int_dom_ATP-bd_2"/>
</dbReference>
<reference evidence="12" key="1">
    <citation type="journal article" date="2019" name="Int. J. Syst. Evol. Microbiol.">
        <title>The Global Catalogue of Microorganisms (GCM) 10K type strain sequencing project: providing services to taxonomists for standard genome sequencing and annotation.</title>
        <authorList>
            <consortium name="The Broad Institute Genomics Platform"/>
            <consortium name="The Broad Institute Genome Sequencing Center for Infectious Disease"/>
            <person name="Wu L."/>
            <person name="Ma J."/>
        </authorList>
    </citation>
    <scope>NUCLEOTIDE SEQUENCE [LARGE SCALE GENOMIC DNA]</scope>
    <source>
        <strain evidence="12">CGMCC 1.16305</strain>
    </source>
</reference>
<feature type="coiled-coil region" evidence="8">
    <location>
        <begin position="118"/>
        <end position="145"/>
    </location>
</feature>
<keyword evidence="1" id="KW-0547">Nucleotide-binding</keyword>
<keyword evidence="8" id="KW-0175">Coiled coil</keyword>
<feature type="domain" description="Sigma-54 factor interaction" evidence="9">
    <location>
        <begin position="152"/>
        <end position="381"/>
    </location>
</feature>
<dbReference type="PANTHER" id="PTHR32071:SF57">
    <property type="entry name" value="C4-DICARBOXYLATE TRANSPORT TRANSCRIPTIONAL REGULATORY PROTEIN DCTD"/>
    <property type="match status" value="1"/>
</dbReference>
<dbReference type="InterPro" id="IPR003593">
    <property type="entry name" value="AAA+_ATPase"/>
</dbReference>
<dbReference type="EMBL" id="JBHTCO010000045">
    <property type="protein sequence ID" value="MFC7395433.1"/>
    <property type="molecule type" value="Genomic_DNA"/>
</dbReference>
<keyword evidence="12" id="KW-1185">Reference proteome</keyword>
<dbReference type="InterPro" id="IPR009057">
    <property type="entry name" value="Homeodomain-like_sf"/>
</dbReference>
<evidence type="ECO:0000313" key="11">
    <source>
        <dbReference type="EMBL" id="MFC7395433.1"/>
    </source>
</evidence>
<keyword evidence="2" id="KW-0058">Aromatic hydrocarbons catabolism</keyword>
<dbReference type="NCBIfam" id="TIGR00229">
    <property type="entry name" value="sensory_box"/>
    <property type="match status" value="1"/>
</dbReference>
<evidence type="ECO:0000256" key="3">
    <source>
        <dbReference type="ARBA" id="ARBA00022840"/>
    </source>
</evidence>
<dbReference type="InterPro" id="IPR058031">
    <property type="entry name" value="AAA_lid_NorR"/>
</dbReference>
<dbReference type="Pfam" id="PF00158">
    <property type="entry name" value="Sigma54_activat"/>
    <property type="match status" value="1"/>
</dbReference>
<dbReference type="InterPro" id="IPR002078">
    <property type="entry name" value="Sigma_54_int"/>
</dbReference>
<protein>
    <recommendedName>
        <fullName evidence="7">HTH-type transcriptional regulatory protein TyrR</fullName>
    </recommendedName>
</protein>
<dbReference type="SMART" id="SM00382">
    <property type="entry name" value="AAA"/>
    <property type="match status" value="1"/>
</dbReference>
<dbReference type="NCBIfam" id="TIGR04381">
    <property type="entry name" value="HTH_TypR"/>
    <property type="match status" value="1"/>
</dbReference>
<evidence type="ECO:0000256" key="7">
    <source>
        <dbReference type="ARBA" id="ARBA00029500"/>
    </source>
</evidence>
<sequence>MDKNIHPSEVELDAILKASNDNIVITDGDGQVLKASPNCEEIYGCSRSYLIGKSVFELEKEKVFTPSVSLRVLKEKKEVQIMQKTLTGRVVMATGIPVFDVNKKIIRIISFSHNLTEIQKLREDYEQLQTKMKQYEFKIKELQEKQFGNENIIINSKKMQKTWDLVHRVANSDATVLLLGESGVGKTVFAHALHDMSDRKNESFVEVNCGAIPQNLFESEMFGYEAGAFTGANKKGKKGMIELANNGTLFLDEIGELSLDIQVKLLQVLQSKKVTRIGGNGMKQVNFRLVAATNQNLENLVMEKKFRQDLYYRLNVVPIAIPSLRERKEDIYKLVHHYVLKFNEKYQSHKVLHSATIDALLKYDWPGNVRELENLIERLVITSDTDTIYPNSLPFYETNDDNQYTNWTELERFDSQHLTLQEALQKVEKSWLERAYRQYKSTYEMAKYLGLSQPTVVRRLKKYHIH</sequence>
<dbReference type="SMART" id="SM00091">
    <property type="entry name" value="PAS"/>
    <property type="match status" value="1"/>
</dbReference>
<evidence type="ECO:0000256" key="1">
    <source>
        <dbReference type="ARBA" id="ARBA00022741"/>
    </source>
</evidence>
<dbReference type="InterPro" id="IPR027417">
    <property type="entry name" value="P-loop_NTPase"/>
</dbReference>
<evidence type="ECO:0000256" key="5">
    <source>
        <dbReference type="ARBA" id="ARBA00023125"/>
    </source>
</evidence>
<dbReference type="Pfam" id="PF18024">
    <property type="entry name" value="HTH_50"/>
    <property type="match status" value="1"/>
</dbReference>
<dbReference type="InterPro" id="IPR025944">
    <property type="entry name" value="Sigma_54_int_dom_CS"/>
</dbReference>
<evidence type="ECO:0000256" key="4">
    <source>
        <dbReference type="ARBA" id="ARBA00023015"/>
    </source>
</evidence>
<keyword evidence="5" id="KW-0238">DNA-binding</keyword>
<name>A0ABW2Q1A8_9BACL</name>
<dbReference type="Gene3D" id="3.30.450.20">
    <property type="entry name" value="PAS domain"/>
    <property type="match status" value="1"/>
</dbReference>
<dbReference type="SUPFAM" id="SSF55785">
    <property type="entry name" value="PYP-like sensor domain (PAS domain)"/>
    <property type="match status" value="1"/>
</dbReference>
<dbReference type="CDD" id="cd00009">
    <property type="entry name" value="AAA"/>
    <property type="match status" value="1"/>
</dbReference>
<feature type="domain" description="PAS" evidence="10">
    <location>
        <begin position="8"/>
        <end position="58"/>
    </location>
</feature>
<comment type="caution">
    <text evidence="11">The sequence shown here is derived from an EMBL/GenBank/DDBJ whole genome shotgun (WGS) entry which is preliminary data.</text>
</comment>
<evidence type="ECO:0000259" key="9">
    <source>
        <dbReference type="PROSITE" id="PS50045"/>
    </source>
</evidence>
<proteinExistence type="predicted"/>
<keyword evidence="4" id="KW-0805">Transcription regulation</keyword>
<dbReference type="PROSITE" id="PS50112">
    <property type="entry name" value="PAS"/>
    <property type="match status" value="1"/>
</dbReference>
<accession>A0ABW2Q1A8</accession>
<dbReference type="InterPro" id="IPR035965">
    <property type="entry name" value="PAS-like_dom_sf"/>
</dbReference>
<dbReference type="Pfam" id="PF25601">
    <property type="entry name" value="AAA_lid_14"/>
    <property type="match status" value="1"/>
</dbReference>
<dbReference type="Pfam" id="PF13426">
    <property type="entry name" value="PAS_9"/>
    <property type="match status" value="1"/>
</dbReference>
<dbReference type="Gene3D" id="1.10.10.60">
    <property type="entry name" value="Homeodomain-like"/>
    <property type="match status" value="1"/>
</dbReference>
<dbReference type="InterPro" id="IPR025662">
    <property type="entry name" value="Sigma_54_int_dom_ATP-bd_1"/>
</dbReference>
<dbReference type="SUPFAM" id="SSF52540">
    <property type="entry name" value="P-loop containing nucleoside triphosphate hydrolases"/>
    <property type="match status" value="1"/>
</dbReference>
<evidence type="ECO:0000256" key="8">
    <source>
        <dbReference type="SAM" id="Coils"/>
    </source>
</evidence>
<gene>
    <name evidence="11" type="ORF">ACFQRG_21225</name>
</gene>
<dbReference type="Gene3D" id="1.10.8.60">
    <property type="match status" value="1"/>
</dbReference>
<dbReference type="Proteomes" id="UP001596505">
    <property type="component" value="Unassembled WGS sequence"/>
</dbReference>
<dbReference type="InterPro" id="IPR030828">
    <property type="entry name" value="HTH_TyrR"/>
</dbReference>